<dbReference type="InterPro" id="IPR058053">
    <property type="entry name" value="RamC_C"/>
</dbReference>
<dbReference type="EMBL" id="PUAP01000010">
    <property type="protein sequence ID" value="PQF24842.1"/>
    <property type="molecule type" value="Genomic_DNA"/>
</dbReference>
<dbReference type="PROSITE" id="PS50011">
    <property type="entry name" value="PROTEIN_KINASE_DOM"/>
    <property type="match status" value="1"/>
</dbReference>
<reference evidence="2 3" key="1">
    <citation type="journal article" date="2018" name="Pathog. Dis.">
        <title>Whole-genome sequencing based characterization of antimicrobial resistance in Enterococcus.</title>
        <authorList>
            <person name="Tyson G."/>
        </authorList>
    </citation>
    <scope>NUCLEOTIDE SEQUENCE [LARGE SCALE GENOMIC DNA]</scope>
    <source>
        <strain evidence="2 3">CVM N55263</strain>
    </source>
</reference>
<name>A0A2S7RXS6_ENTMU</name>
<dbReference type="InterPro" id="IPR057929">
    <property type="entry name" value="RamC_N"/>
</dbReference>
<dbReference type="InterPro" id="IPR011009">
    <property type="entry name" value="Kinase-like_dom_sf"/>
</dbReference>
<dbReference type="SUPFAM" id="SSF56112">
    <property type="entry name" value="Protein kinase-like (PK-like)"/>
    <property type="match status" value="1"/>
</dbReference>
<dbReference type="InterPro" id="IPR000719">
    <property type="entry name" value="Prot_kinase_dom"/>
</dbReference>
<comment type="caution">
    <text evidence="2">The sequence shown here is derived from an EMBL/GenBank/DDBJ whole genome shotgun (WGS) entry which is preliminary data.</text>
</comment>
<dbReference type="Pfam" id="PF03109">
    <property type="entry name" value="ABC1"/>
    <property type="match status" value="1"/>
</dbReference>
<organism evidence="2 3">
    <name type="scientific">Enterococcus mundtii</name>
    <dbReference type="NCBI Taxonomy" id="53346"/>
    <lineage>
        <taxon>Bacteria</taxon>
        <taxon>Bacillati</taxon>
        <taxon>Bacillota</taxon>
        <taxon>Bacilli</taxon>
        <taxon>Lactobacillales</taxon>
        <taxon>Enterococcaceae</taxon>
        <taxon>Enterococcus</taxon>
    </lineage>
</organism>
<dbReference type="Gene3D" id="1.10.510.10">
    <property type="entry name" value="Transferase(Phosphotransferase) domain 1"/>
    <property type="match status" value="1"/>
</dbReference>
<accession>A0A2S7RXS6</accession>
<gene>
    <name evidence="2" type="ORF">CUS89_03380</name>
</gene>
<dbReference type="Pfam" id="PF25816">
    <property type="entry name" value="RamC_N"/>
    <property type="match status" value="1"/>
</dbReference>
<dbReference type="RefSeq" id="WP_104871042.1">
    <property type="nucleotide sequence ID" value="NZ_PUAP01000010.1"/>
</dbReference>
<evidence type="ECO:0000313" key="3">
    <source>
        <dbReference type="Proteomes" id="UP000237934"/>
    </source>
</evidence>
<dbReference type="CDD" id="cd04791">
    <property type="entry name" value="LanC_SerThrkinase"/>
    <property type="match status" value="1"/>
</dbReference>
<feature type="domain" description="Protein kinase" evidence="1">
    <location>
        <begin position="219"/>
        <end position="514"/>
    </location>
</feature>
<evidence type="ECO:0000259" key="1">
    <source>
        <dbReference type="PROSITE" id="PS50011"/>
    </source>
</evidence>
<dbReference type="GO" id="GO:0004672">
    <property type="term" value="F:protein kinase activity"/>
    <property type="evidence" value="ECO:0007669"/>
    <property type="project" value="InterPro"/>
</dbReference>
<dbReference type="AlphaFoldDB" id="A0A2S7RXS6"/>
<evidence type="ECO:0000313" key="2">
    <source>
        <dbReference type="EMBL" id="PQF24842.1"/>
    </source>
</evidence>
<dbReference type="Proteomes" id="UP000237934">
    <property type="component" value="Unassembled WGS sequence"/>
</dbReference>
<proteinExistence type="predicted"/>
<dbReference type="GO" id="GO:0005524">
    <property type="term" value="F:ATP binding"/>
    <property type="evidence" value="ECO:0007669"/>
    <property type="project" value="InterPro"/>
</dbReference>
<sequence length="883" mass="101389">MEGNYSMGDVLFFTDSKYDTDNSKSFSVPIPNNWEEFRETEWTYIIPLKNNMQRQGWKVHISSTLEYTDEILKIVSENCYKKNIVFKHLSTVKRFVNRNGKQMPREHAGKFITCYPDESILEEFLDYLEDQLHGYPGPYILSDKRWAKGPIYLRYGMFKKGSPNSEGMFSDELEIDGEMVADNRKSFFVRPDDSVIPEFLKQWLNVQENASSSSDLIPFEIARAIRFSNCGGIYEGYYSGSGDELVYIKEARPYTGIDEKDLTAIDRMKNEGKALKLLEDSTCVPKFLWEGELWEHHFLVMEKVNGVTLNRWITKNYPLYSKGDKAGTWYATDYLNRAHELVKKIEIFFETIHEKGIFHQDVHPKNFVIDVQDSFNVIDWEQAVFNELDKRFHMVAAPGFRQWGQTTPEEIDWYGVSQIAHSLFFPVALQGDLVYGFSKQQERAGKEIFDSLNVDVKVLSGFLVTLNRLRNKAGNVQVLTDRKNLHPYLDRYKEKNINFKNVLGELLQGFDETIRRWKYPYRNCPVHYYGLTTLQGIAFSDLGIFWAYSLAAKRIGITLSNDFKQLQEKVRIELVNEIANGHMRDFSFGEGVTGTLWIMHKMGKSDVAAKIFENNFESWWKETNYHSIYKGKAGILLVGLDFANGGLFSKEFEVILRTVTKVYVKEYISDPERYLSIGKGKIATNNPHKIEAGLLYGHASLGWLFAEMYRYTGETIYIKGLNQSIANELKGYFKDDTDMMQYAQGFRILPYLSMGSAGLGILISQNADIVDKKYMHVLESLYKATKTNFCISPGLFNGFSGLKLGQMMMNKYLKKDDVQEIIKSVYSGISQHLIKFGNGSCVAGDSGMRLTTDVASGFAGLVLVLESIATDEFLLLPKITERR</sequence>
<protein>
    <submittedName>
        <fullName evidence="2">Lanthionine synthetase</fullName>
    </submittedName>
</protein>
<dbReference type="SUPFAM" id="SSF158745">
    <property type="entry name" value="LanC-like"/>
    <property type="match status" value="1"/>
</dbReference>
<dbReference type="InterPro" id="IPR004147">
    <property type="entry name" value="ABC1_dom"/>
</dbReference>